<gene>
    <name evidence="1" type="ORF">COB67_02165</name>
</gene>
<accession>A0A2A4TAC0</accession>
<organism evidence="1 2">
    <name type="scientific">SAR324 cluster bacterium</name>
    <dbReference type="NCBI Taxonomy" id="2024889"/>
    <lineage>
        <taxon>Bacteria</taxon>
        <taxon>Deltaproteobacteria</taxon>
        <taxon>SAR324 cluster</taxon>
    </lineage>
</organism>
<evidence type="ECO:0000313" key="1">
    <source>
        <dbReference type="EMBL" id="PCI30301.1"/>
    </source>
</evidence>
<dbReference type="Pfam" id="PF13174">
    <property type="entry name" value="TPR_6"/>
    <property type="match status" value="2"/>
</dbReference>
<protein>
    <recommendedName>
        <fullName evidence="3">Outer membrane lipoprotein BamD-like domain-containing protein</fullName>
    </recommendedName>
</protein>
<dbReference type="Proteomes" id="UP000218113">
    <property type="component" value="Unassembled WGS sequence"/>
</dbReference>
<name>A0A2A4TAC0_9DELT</name>
<sequence>MKAQRKTFWWRGVKLFYLLCAGILVLSSCQKDGGQKIFNDALELVEDKKYDEAIQNFITLTKAFPNDALVDDSLFWIANIYEHYLKNPKQGIRFYRSLNKKFTQSEYYYQSMIGLARVYTSLDNSEKRKAVRIYQRLKRLELPKQEKAKNQYQLASLLFNLKQFDRSRAELKSLILEYKDTEYTAKAFHLIGFSYYVEGKKQLAKITFREADQKFEYSRASLASAIGLADIYEEEDQLSAAIKVYKSILRRLEQKEVFFQLAQDRIAKLQSRLKKTNNG</sequence>
<reference evidence="2" key="1">
    <citation type="submission" date="2017-08" db="EMBL/GenBank/DDBJ databases">
        <title>A dynamic microbial community with high functional redundancy inhabits the cold, oxic subseafloor aquifer.</title>
        <authorList>
            <person name="Tully B.J."/>
            <person name="Wheat C.G."/>
            <person name="Glazer B.T."/>
            <person name="Huber J.A."/>
        </authorList>
    </citation>
    <scope>NUCLEOTIDE SEQUENCE [LARGE SCALE GENOMIC DNA]</scope>
</reference>
<dbReference type="Gene3D" id="1.25.40.10">
    <property type="entry name" value="Tetratricopeptide repeat domain"/>
    <property type="match status" value="2"/>
</dbReference>
<dbReference type="EMBL" id="NVSR01000006">
    <property type="protein sequence ID" value="PCI30301.1"/>
    <property type="molecule type" value="Genomic_DNA"/>
</dbReference>
<proteinExistence type="predicted"/>
<dbReference type="PROSITE" id="PS51257">
    <property type="entry name" value="PROKAR_LIPOPROTEIN"/>
    <property type="match status" value="1"/>
</dbReference>
<evidence type="ECO:0008006" key="3">
    <source>
        <dbReference type="Google" id="ProtNLM"/>
    </source>
</evidence>
<comment type="caution">
    <text evidence="1">The sequence shown here is derived from an EMBL/GenBank/DDBJ whole genome shotgun (WGS) entry which is preliminary data.</text>
</comment>
<dbReference type="SUPFAM" id="SSF81901">
    <property type="entry name" value="HCP-like"/>
    <property type="match status" value="1"/>
</dbReference>
<dbReference type="InterPro" id="IPR019734">
    <property type="entry name" value="TPR_rpt"/>
</dbReference>
<dbReference type="AlphaFoldDB" id="A0A2A4TAC0"/>
<evidence type="ECO:0000313" key="2">
    <source>
        <dbReference type="Proteomes" id="UP000218113"/>
    </source>
</evidence>
<dbReference type="InterPro" id="IPR011990">
    <property type="entry name" value="TPR-like_helical_dom_sf"/>
</dbReference>